<name>C8ZKG6_9CAUD</name>
<evidence type="ECO:0000313" key="1">
    <source>
        <dbReference type="EMBL" id="CAZ66208.1"/>
    </source>
</evidence>
<dbReference type="Gene3D" id="3.30.420.10">
    <property type="entry name" value="Ribonuclease H-like superfamily/Ribonuclease H"/>
    <property type="match status" value="1"/>
</dbReference>
<dbReference type="GeneID" id="8684419"/>
<dbReference type="EMBL" id="FN422398">
    <property type="protein sequence ID" value="CAZ66208.1"/>
    <property type="molecule type" value="Genomic_DNA"/>
</dbReference>
<dbReference type="SUPFAM" id="SSF53098">
    <property type="entry name" value="Ribonuclease H-like"/>
    <property type="match status" value="1"/>
</dbReference>
<dbReference type="GO" id="GO:0003676">
    <property type="term" value="F:nucleic acid binding"/>
    <property type="evidence" value="ECO:0007669"/>
    <property type="project" value="InterPro"/>
</dbReference>
<proteinExistence type="predicted"/>
<protein>
    <submittedName>
        <fullName evidence="1">N4 gp46-like protein</fullName>
    </submittedName>
</protein>
<accession>C8ZKG6</accession>
<dbReference type="KEGG" id="vg:8684419"/>
<keyword evidence="2" id="KW-1185">Reference proteome</keyword>
<dbReference type="InterPro" id="IPR036397">
    <property type="entry name" value="RNaseH_sf"/>
</dbReference>
<dbReference type="InterPro" id="IPR012337">
    <property type="entry name" value="RNaseH-like_sf"/>
</dbReference>
<reference evidence="2" key="1">
    <citation type="journal article" date="2010" name="Virology">
        <title>Molecular and physiological analysis of three Pseudomonas aeruginosa phages belonging to the "N4-like viruses".</title>
        <authorList>
            <person name="Ceyssens P.J."/>
            <person name="Brabban A."/>
            <person name="Rogge L."/>
            <person name="Lewis M.S."/>
            <person name="Pickard D."/>
            <person name="Goulding D."/>
            <person name="Dougan G."/>
            <person name="Nob en J.P."/>
            <person name="Kropinski A."/>
            <person name="Kutter E."/>
            <person name="Lavigne R."/>
        </authorList>
    </citation>
    <scope>NUCLEOTIDE SEQUENCE [LARGE SCALE GENOMIC DNA]</scope>
</reference>
<dbReference type="RefSeq" id="YP_003358349.1">
    <property type="nucleotide sequence ID" value="NC_013691.1"/>
</dbReference>
<dbReference type="OrthoDB" id="9151at10239"/>
<sequence length="184" mass="20061">MPKINVLGMDPSLSNWGIACGNLDTSTGLIEFKHVEVIQTSKSKDKQIRVNSADLLRVEPIAERLIELAPHAKAIFVEVPVGSQSADAMKSYGVCIGLLAYMRALGYPFFPVTAATLKVHACNSATASKQEMIEWATKKYPDLNWPRQNGRVVANKSEHIADAIAAAEVGLKDPTFQQLLKLLS</sequence>
<dbReference type="Proteomes" id="UP000002615">
    <property type="component" value="Segment"/>
</dbReference>
<organism evidence="1 2">
    <name type="scientific">Pseudomonas phage LUZ7</name>
    <dbReference type="NCBI Taxonomy" id="655097"/>
    <lineage>
        <taxon>Viruses</taxon>
        <taxon>Duplodnaviria</taxon>
        <taxon>Heunggongvirae</taxon>
        <taxon>Uroviricota</taxon>
        <taxon>Caudoviricetes</taxon>
        <taxon>Schitoviridae</taxon>
        <taxon>Migulavirinae</taxon>
        <taxon>Luzseptimavirus</taxon>
        <taxon>Luzseptimavirus LUZ7</taxon>
    </lineage>
</organism>
<evidence type="ECO:0000313" key="2">
    <source>
        <dbReference type="Proteomes" id="UP000002615"/>
    </source>
</evidence>